<dbReference type="InterPro" id="IPR046335">
    <property type="entry name" value="LacI/GalR-like_sensor"/>
</dbReference>
<feature type="domain" description="HTH lacI-type" evidence="4">
    <location>
        <begin position="48"/>
        <end position="88"/>
    </location>
</feature>
<comment type="caution">
    <text evidence="5">The sequence shown here is derived from an EMBL/GenBank/DDBJ whole genome shotgun (WGS) entry which is preliminary data.</text>
</comment>
<dbReference type="OrthoDB" id="3324394at2"/>
<reference evidence="5 6" key="1">
    <citation type="submission" date="2018-05" db="EMBL/GenBank/DDBJ databases">
        <title>Brachybacterium sp. M1HQ-2T, whole genome shotgun sequence.</title>
        <authorList>
            <person name="Tuo L."/>
        </authorList>
    </citation>
    <scope>NUCLEOTIDE SEQUENCE [LARGE SCALE GENOMIC DNA]</scope>
    <source>
        <strain evidence="5 6">M1HQ-2</strain>
    </source>
</reference>
<dbReference type="EMBL" id="QFKX01000002">
    <property type="protein sequence ID" value="PWH06886.1"/>
    <property type="molecule type" value="Genomic_DNA"/>
</dbReference>
<dbReference type="InterPro" id="IPR028082">
    <property type="entry name" value="Peripla_BP_I"/>
</dbReference>
<dbReference type="SUPFAM" id="SSF53822">
    <property type="entry name" value="Periplasmic binding protein-like I"/>
    <property type="match status" value="1"/>
</dbReference>
<dbReference type="InterPro" id="IPR010982">
    <property type="entry name" value="Lambda_DNA-bd_dom_sf"/>
</dbReference>
<dbReference type="Pfam" id="PF13377">
    <property type="entry name" value="Peripla_BP_3"/>
    <property type="match status" value="1"/>
</dbReference>
<evidence type="ECO:0000256" key="3">
    <source>
        <dbReference type="ARBA" id="ARBA00023163"/>
    </source>
</evidence>
<dbReference type="PROSITE" id="PS00356">
    <property type="entry name" value="HTH_LACI_1"/>
    <property type="match status" value="1"/>
</dbReference>
<evidence type="ECO:0000256" key="1">
    <source>
        <dbReference type="ARBA" id="ARBA00023015"/>
    </source>
</evidence>
<dbReference type="SUPFAM" id="SSF47413">
    <property type="entry name" value="lambda repressor-like DNA-binding domains"/>
    <property type="match status" value="1"/>
</dbReference>
<sequence>MKVHRAELRRKIVQEFAITYSLQPAVRAGRGGAIATAITWGRGGRVGTRLVDIAAEAGVSEATVSRVLNGRGGVNEATRRSVLEIARRRGRLAPKAPAVSEETTVGAIVPDLENPVFGLWLERIEANLHENGAALLVGMRARTPEREREAIDRLLLAGAAGVIVVSGFHARDEAALDAYRDLARAGIPLVLVNGVREDLEAAFVSSDDAHAISASLAHLQELGHETVGLAVGDEHTWPVRRKVAAFERSGPGSHRPIAFTDFTYAGGFEAAIELVRQGASAIVCGSDVMAAGALEGVRSLGLSVPADVSVIGFDDVPWAALTAPALTTVRQSVDQMARAAARAALSGGEDSRRPTRTELEVKPQLIVRASTAAAPRAVTVGAPRTASMDR</sequence>
<keyword evidence="6" id="KW-1185">Reference proteome</keyword>
<evidence type="ECO:0000259" key="4">
    <source>
        <dbReference type="PROSITE" id="PS50932"/>
    </source>
</evidence>
<evidence type="ECO:0000256" key="2">
    <source>
        <dbReference type="ARBA" id="ARBA00023125"/>
    </source>
</evidence>
<keyword evidence="1" id="KW-0805">Transcription regulation</keyword>
<dbReference type="PANTHER" id="PTHR30146">
    <property type="entry name" value="LACI-RELATED TRANSCRIPTIONAL REPRESSOR"/>
    <property type="match status" value="1"/>
</dbReference>
<organism evidence="5 6">
    <name type="scientific">Brachybacterium endophyticum</name>
    <dbReference type="NCBI Taxonomy" id="2182385"/>
    <lineage>
        <taxon>Bacteria</taxon>
        <taxon>Bacillati</taxon>
        <taxon>Actinomycetota</taxon>
        <taxon>Actinomycetes</taxon>
        <taxon>Micrococcales</taxon>
        <taxon>Dermabacteraceae</taxon>
        <taxon>Brachybacterium</taxon>
    </lineage>
</organism>
<dbReference type="SMART" id="SM00354">
    <property type="entry name" value="HTH_LACI"/>
    <property type="match status" value="1"/>
</dbReference>
<dbReference type="Proteomes" id="UP000245590">
    <property type="component" value="Unassembled WGS sequence"/>
</dbReference>
<proteinExistence type="predicted"/>
<evidence type="ECO:0000313" key="5">
    <source>
        <dbReference type="EMBL" id="PWH06886.1"/>
    </source>
</evidence>
<gene>
    <name evidence="5" type="ORF">DEO23_08295</name>
</gene>
<dbReference type="InterPro" id="IPR000843">
    <property type="entry name" value="HTH_LacI"/>
</dbReference>
<dbReference type="Gene3D" id="3.40.50.2300">
    <property type="match status" value="2"/>
</dbReference>
<dbReference type="CDD" id="cd06267">
    <property type="entry name" value="PBP1_LacI_sugar_binding-like"/>
    <property type="match status" value="1"/>
</dbReference>
<name>A0A2U2RM22_9MICO</name>
<keyword evidence="3" id="KW-0804">Transcription</keyword>
<dbReference type="Gene3D" id="1.10.260.40">
    <property type="entry name" value="lambda repressor-like DNA-binding domains"/>
    <property type="match status" value="1"/>
</dbReference>
<protein>
    <submittedName>
        <fullName evidence="5">LacI family transcriptional regulator</fullName>
    </submittedName>
</protein>
<dbReference type="CDD" id="cd01392">
    <property type="entry name" value="HTH_LacI"/>
    <property type="match status" value="1"/>
</dbReference>
<dbReference type="PROSITE" id="PS50932">
    <property type="entry name" value="HTH_LACI_2"/>
    <property type="match status" value="1"/>
</dbReference>
<accession>A0A2U2RM22</accession>
<evidence type="ECO:0000313" key="6">
    <source>
        <dbReference type="Proteomes" id="UP000245590"/>
    </source>
</evidence>
<keyword evidence="2" id="KW-0238">DNA-binding</keyword>
<dbReference type="GO" id="GO:0000976">
    <property type="term" value="F:transcription cis-regulatory region binding"/>
    <property type="evidence" value="ECO:0007669"/>
    <property type="project" value="TreeGrafter"/>
</dbReference>
<dbReference type="GO" id="GO:0003700">
    <property type="term" value="F:DNA-binding transcription factor activity"/>
    <property type="evidence" value="ECO:0007669"/>
    <property type="project" value="TreeGrafter"/>
</dbReference>
<dbReference type="Pfam" id="PF00356">
    <property type="entry name" value="LacI"/>
    <property type="match status" value="1"/>
</dbReference>
<dbReference type="PANTHER" id="PTHR30146:SF153">
    <property type="entry name" value="LACTOSE OPERON REPRESSOR"/>
    <property type="match status" value="1"/>
</dbReference>
<dbReference type="AlphaFoldDB" id="A0A2U2RM22"/>